<evidence type="ECO:0000256" key="1">
    <source>
        <dbReference type="SAM" id="MobiDB-lite"/>
    </source>
</evidence>
<name>A0AAE0L299_9CHLO</name>
<comment type="caution">
    <text evidence="2">The sequence shown here is derived from an EMBL/GenBank/DDBJ whole genome shotgun (WGS) entry which is preliminary data.</text>
</comment>
<gene>
    <name evidence="2" type="ORF">CYMTET_22445</name>
</gene>
<proteinExistence type="predicted"/>
<sequence length="968" mass="107199">PLTLGSGCDGSMLGEGPLTHQGQRNVMLGRVPLTLGSGSMLGEGPLPLGLGLRCQHLLAVRGLESSSQAAMATCMSPELPDWVMFARPGIVRRIGLPAEQIPGARVNSLLHEQVEEHAQAVVIRRGLNAVHEMERSNPSPETRLSSWRSPYTAEALAPPKPDFFRMTLLTTRGAVEEVLQEQAPSWMRAYDGCLAMLTMMRQVQIEVSEMHLLACVTGIEQLHRLIAKQTDAFIDSMHSCRDEQHARIIASVQGVAQELGLYSTEAGRAQLTRILRCAMVMMDEALMDALSNSLQRYKAMFDKPKMQCADALAGGLQLLPSRLHQMSAAHDSYLLIRVELRVGPSGAVFCEPPLAQLEELHTGVLNDLMDLVRAFPSVRLVEGEVKQGDANERQMLEGLIAGQVEEAKQFVQEVVVVARDVTLEAMASVSKHCYHHPENGNFNLEYHDTCPLTKFVREAEDTNCGFIEALETLDQAEAGIILLDCGKLIAQAKEHLAQRKETMYNSLLLFWQGACAKWRTVLEQNQAMVGVSLADINPAVFSELRDYVTSFDDEETGDGPRLNSGLRLLGDQLRVLEEGRVPVSDELLTDYFNTLQMLGDLQQKVAEIRPQLDATAQLVAQRVRKLEKELQAQVNDLVAQVDFDSYHEKANMEHAHDHSERLQQKLTQMLELADQVHDLAMQEELMGLDPETDIRQDLNDALHLMDPLTKTWTLAAAWQAQSTLWQTIQFQKLSAQKMRKQVLAAQTGAQHSPHWASLFEPTPATWQAGRAPPSSVRSSGARDEGRHDRNFKFLRANLNFVLLCASGERIGKVACTGHLTPGTGHLALDTGHWAPRHRAPGTWHWAPRHRALGTGQRALGTGNWRCTAPRHLALGHRALGTDPEAPGHWALGTWHLVPGTWYWAPGTGHLILGTGQWAPGIWQWALGTGHGTGHSWQSHLHWALRHLHRALGTSDIGHQGTGHWALDT</sequence>
<feature type="region of interest" description="Disordered" evidence="1">
    <location>
        <begin position="764"/>
        <end position="785"/>
    </location>
</feature>
<dbReference type="GO" id="GO:0051959">
    <property type="term" value="F:dynein light intermediate chain binding"/>
    <property type="evidence" value="ECO:0007669"/>
    <property type="project" value="InterPro"/>
</dbReference>
<evidence type="ECO:0000313" key="3">
    <source>
        <dbReference type="Proteomes" id="UP001190700"/>
    </source>
</evidence>
<dbReference type="AlphaFoldDB" id="A0AAE0L299"/>
<dbReference type="GO" id="GO:0007018">
    <property type="term" value="P:microtubule-based movement"/>
    <property type="evidence" value="ECO:0007669"/>
    <property type="project" value="InterPro"/>
</dbReference>
<organism evidence="2 3">
    <name type="scientific">Cymbomonas tetramitiformis</name>
    <dbReference type="NCBI Taxonomy" id="36881"/>
    <lineage>
        <taxon>Eukaryota</taxon>
        <taxon>Viridiplantae</taxon>
        <taxon>Chlorophyta</taxon>
        <taxon>Pyramimonadophyceae</taxon>
        <taxon>Pyramimonadales</taxon>
        <taxon>Pyramimonadaceae</taxon>
        <taxon>Cymbomonas</taxon>
    </lineage>
</organism>
<dbReference type="EMBL" id="LGRX02011272">
    <property type="protein sequence ID" value="KAK3269090.1"/>
    <property type="molecule type" value="Genomic_DNA"/>
</dbReference>
<dbReference type="GO" id="GO:0030286">
    <property type="term" value="C:dynein complex"/>
    <property type="evidence" value="ECO:0007669"/>
    <property type="project" value="InterPro"/>
</dbReference>
<dbReference type="GO" id="GO:0045505">
    <property type="term" value="F:dynein intermediate chain binding"/>
    <property type="evidence" value="ECO:0007669"/>
    <property type="project" value="InterPro"/>
</dbReference>
<protein>
    <submittedName>
        <fullName evidence="2">Uncharacterized protein</fullName>
    </submittedName>
</protein>
<feature type="non-terminal residue" evidence="2">
    <location>
        <position position="1"/>
    </location>
</feature>
<dbReference type="InterPro" id="IPR026983">
    <property type="entry name" value="DHC"/>
</dbReference>
<reference evidence="2 3" key="1">
    <citation type="journal article" date="2015" name="Genome Biol. Evol.">
        <title>Comparative Genomics of a Bacterivorous Green Alga Reveals Evolutionary Causalities and Consequences of Phago-Mixotrophic Mode of Nutrition.</title>
        <authorList>
            <person name="Burns J.A."/>
            <person name="Paasch A."/>
            <person name="Narechania A."/>
            <person name="Kim E."/>
        </authorList>
    </citation>
    <scope>NUCLEOTIDE SEQUENCE [LARGE SCALE GENOMIC DNA]</scope>
    <source>
        <strain evidence="2 3">PLY_AMNH</strain>
    </source>
</reference>
<accession>A0AAE0L299</accession>
<dbReference type="PANTHER" id="PTHR22878:SF68">
    <property type="entry name" value="DYNEIN HEAVY CHAIN 6, AXONEMAL-LIKE"/>
    <property type="match status" value="1"/>
</dbReference>
<dbReference type="Proteomes" id="UP001190700">
    <property type="component" value="Unassembled WGS sequence"/>
</dbReference>
<keyword evidence="3" id="KW-1185">Reference proteome</keyword>
<dbReference type="PANTHER" id="PTHR22878">
    <property type="entry name" value="DYNEIN HEAVY CHAIN 6, AXONEMAL-LIKE-RELATED"/>
    <property type="match status" value="1"/>
</dbReference>
<evidence type="ECO:0000313" key="2">
    <source>
        <dbReference type="EMBL" id="KAK3269090.1"/>
    </source>
</evidence>